<evidence type="ECO:0000313" key="3">
    <source>
        <dbReference type="Proteomes" id="UP000197446"/>
    </source>
</evidence>
<dbReference type="InterPro" id="IPR048120">
    <property type="entry name" value="Integrase-like"/>
</dbReference>
<dbReference type="GO" id="GO:0006310">
    <property type="term" value="P:DNA recombination"/>
    <property type="evidence" value="ECO:0007669"/>
    <property type="project" value="UniProtKB-KW"/>
</dbReference>
<organism evidence="2 3">
    <name type="scientific">Roseateles puraquae</name>
    <dbReference type="NCBI Taxonomy" id="431059"/>
    <lineage>
        <taxon>Bacteria</taxon>
        <taxon>Pseudomonadati</taxon>
        <taxon>Pseudomonadota</taxon>
        <taxon>Betaproteobacteria</taxon>
        <taxon>Burkholderiales</taxon>
        <taxon>Sphaerotilaceae</taxon>
        <taxon>Roseateles</taxon>
    </lineage>
</organism>
<dbReference type="RefSeq" id="WP_088482144.1">
    <property type="nucleotide sequence ID" value="NZ_NISI01000001.1"/>
</dbReference>
<gene>
    <name evidence="2" type="ORF">CDO81_05755</name>
</gene>
<comment type="caution">
    <text evidence="2">The sequence shown here is derived from an EMBL/GenBank/DDBJ whole genome shotgun (WGS) entry which is preliminary data.</text>
</comment>
<accession>A0A254NGU6</accession>
<dbReference type="InterPro" id="IPR013762">
    <property type="entry name" value="Integrase-like_cat_sf"/>
</dbReference>
<dbReference type="NCBIfam" id="NF041502">
    <property type="entry name" value="integrase_1"/>
    <property type="match status" value="1"/>
</dbReference>
<keyword evidence="1" id="KW-0233">DNA recombination</keyword>
<dbReference type="GO" id="GO:0003677">
    <property type="term" value="F:DNA binding"/>
    <property type="evidence" value="ECO:0007669"/>
    <property type="project" value="InterPro"/>
</dbReference>
<protein>
    <recommendedName>
        <fullName evidence="4">Integrase</fullName>
    </recommendedName>
</protein>
<dbReference type="Gene3D" id="1.10.443.10">
    <property type="entry name" value="Intergrase catalytic core"/>
    <property type="match status" value="1"/>
</dbReference>
<dbReference type="SUPFAM" id="SSF56349">
    <property type="entry name" value="DNA breaking-rejoining enzymes"/>
    <property type="match status" value="2"/>
</dbReference>
<dbReference type="InterPro" id="IPR011010">
    <property type="entry name" value="DNA_brk_join_enz"/>
</dbReference>
<evidence type="ECO:0000256" key="1">
    <source>
        <dbReference type="ARBA" id="ARBA00023172"/>
    </source>
</evidence>
<name>A0A254NGU6_9BURK</name>
<proteinExistence type="predicted"/>
<dbReference type="EMBL" id="NISI01000001">
    <property type="protein sequence ID" value="OWR05942.1"/>
    <property type="molecule type" value="Genomic_DNA"/>
</dbReference>
<dbReference type="OrthoDB" id="8368662at2"/>
<dbReference type="Proteomes" id="UP000197446">
    <property type="component" value="Unassembled WGS sequence"/>
</dbReference>
<dbReference type="AlphaFoldDB" id="A0A254NGU6"/>
<reference evidence="2 3" key="1">
    <citation type="journal article" date="2007" name="Int. J. Syst. Evol. Microbiol.">
        <title>Description of Pelomonas aquatica sp. nov. and Pelomonas puraquae sp. nov., isolated from industrial and haemodialysis water.</title>
        <authorList>
            <person name="Gomila M."/>
            <person name="Bowien B."/>
            <person name="Falsen E."/>
            <person name="Moore E.R."/>
            <person name="Lalucat J."/>
        </authorList>
    </citation>
    <scope>NUCLEOTIDE SEQUENCE [LARGE SCALE GENOMIC DNA]</scope>
    <source>
        <strain evidence="2 3">CCUG 52769</strain>
    </source>
</reference>
<sequence>MNSRVVRAEAGLNHAESHFVRTRYGVEFDARERWWLIDGKRGIDVESLRSIVAPSLRPGLVATLRYAAQKYSWSTLAQYRAALKSFQKECFPSRKIAAWTIEDIRRYRAKLIAEFGCEDYLCHLRSLLVKWHSGRQPGVTDSLIASLGEMRLKLHQAGRAVRAMDPDSGPLTPEESHSLLSGLFDAAEAGKLSLSSFSLAYLHVSTGRRPIQSASLKCKDVIQTFGDAEPGFPSGQPIYLLAVPRAKQRGHTLRETRRAIDLTASNFQVFSAQRDDVQRIFQRMLDEAGWQLQLVDLRALLGELPLYPCWRSVTEALELASQMRRTGQHGKALEALSLDVQGMAWHRSASTQSDRISAVCDSVGAKGRNGQPLRIAATRLRHTKGTDLAREGLPSHLIAWLLDHSTSRSADIYVDNLPEHAAEIDRAVSKSPTLQRFAEAFRGTLVDSEEDAIGGSDPEQSRLAYRGKGAATCGHLKQCGLDGGVPHACYTCSHFQPWLDGPHEQFLADLQAERAHLVVELGAESPIAKRRDKLIAAVENVVHLCWARRSELETAGGQA</sequence>
<dbReference type="GO" id="GO:0015074">
    <property type="term" value="P:DNA integration"/>
    <property type="evidence" value="ECO:0007669"/>
    <property type="project" value="InterPro"/>
</dbReference>
<evidence type="ECO:0008006" key="4">
    <source>
        <dbReference type="Google" id="ProtNLM"/>
    </source>
</evidence>
<evidence type="ECO:0000313" key="2">
    <source>
        <dbReference type="EMBL" id="OWR05942.1"/>
    </source>
</evidence>
<keyword evidence="3" id="KW-1185">Reference proteome</keyword>